<dbReference type="SUPFAM" id="SSF53383">
    <property type="entry name" value="PLP-dependent transferases"/>
    <property type="match status" value="1"/>
</dbReference>
<dbReference type="GO" id="GO:0009236">
    <property type="term" value="P:cobalamin biosynthetic process"/>
    <property type="evidence" value="ECO:0007669"/>
    <property type="project" value="UniProtKB-UniPathway"/>
</dbReference>
<evidence type="ECO:0000256" key="2">
    <source>
        <dbReference type="ARBA" id="ARBA00003444"/>
    </source>
</evidence>
<dbReference type="InterPro" id="IPR005860">
    <property type="entry name" value="CobD"/>
</dbReference>
<reference evidence="11" key="1">
    <citation type="journal article" date="2014" name="Int. J. Syst. Evol. Microbiol.">
        <title>Complete genome sequence of Corynebacterium casei LMG S-19264T (=DSM 44701T), isolated from a smear-ripened cheese.</title>
        <authorList>
            <consortium name="US DOE Joint Genome Institute (JGI-PGF)"/>
            <person name="Walter F."/>
            <person name="Albersmeier A."/>
            <person name="Kalinowski J."/>
            <person name="Ruckert C."/>
        </authorList>
    </citation>
    <scope>NUCLEOTIDE SEQUENCE</scope>
    <source>
        <strain evidence="11">CGMCC 1.15179</strain>
    </source>
</reference>
<dbReference type="PANTHER" id="PTHR42885:SF1">
    <property type="entry name" value="THREONINE-PHOSPHATE DECARBOXYLASE"/>
    <property type="match status" value="1"/>
</dbReference>
<keyword evidence="5" id="KW-0169">Cobalamin biosynthesis</keyword>
<dbReference type="CDD" id="cd00609">
    <property type="entry name" value="AAT_like"/>
    <property type="match status" value="1"/>
</dbReference>
<dbReference type="InterPro" id="IPR015421">
    <property type="entry name" value="PyrdxlP-dep_Trfase_major"/>
</dbReference>
<evidence type="ECO:0000256" key="1">
    <source>
        <dbReference type="ARBA" id="ARBA00001933"/>
    </source>
</evidence>
<proteinExistence type="predicted"/>
<comment type="caution">
    <text evidence="11">The sequence shown here is derived from an EMBL/GenBank/DDBJ whole genome shotgun (WGS) entry which is preliminary data.</text>
</comment>
<evidence type="ECO:0000256" key="9">
    <source>
        <dbReference type="ARBA" id="ARBA00048531"/>
    </source>
</evidence>
<dbReference type="Pfam" id="PF00155">
    <property type="entry name" value="Aminotran_1_2"/>
    <property type="match status" value="1"/>
</dbReference>
<evidence type="ECO:0000256" key="5">
    <source>
        <dbReference type="ARBA" id="ARBA00022573"/>
    </source>
</evidence>
<comment type="catalytic activity">
    <reaction evidence="9">
        <text>O-phospho-L-threonine + H(+) = (R)-1-aminopropan-2-yl phosphate + CO2</text>
        <dbReference type="Rhea" id="RHEA:11492"/>
        <dbReference type="ChEBI" id="CHEBI:15378"/>
        <dbReference type="ChEBI" id="CHEBI:16526"/>
        <dbReference type="ChEBI" id="CHEBI:58563"/>
        <dbReference type="ChEBI" id="CHEBI:58675"/>
        <dbReference type="EC" id="4.1.1.81"/>
    </reaction>
</comment>
<keyword evidence="12" id="KW-1185">Reference proteome</keyword>
<dbReference type="InterPro" id="IPR004839">
    <property type="entry name" value="Aminotransferase_I/II_large"/>
</dbReference>
<name>A0A8J2VEB0_9BACL</name>
<evidence type="ECO:0000256" key="3">
    <source>
        <dbReference type="ARBA" id="ARBA00004953"/>
    </source>
</evidence>
<keyword evidence="6" id="KW-0663">Pyridoxal phosphate</keyword>
<feature type="domain" description="Aminotransferase class I/classII large" evidence="10">
    <location>
        <begin position="26"/>
        <end position="366"/>
    </location>
</feature>
<evidence type="ECO:0000256" key="8">
    <source>
        <dbReference type="ARBA" id="ARBA00029996"/>
    </source>
</evidence>
<dbReference type="GO" id="GO:0030170">
    <property type="term" value="F:pyridoxal phosphate binding"/>
    <property type="evidence" value="ECO:0007669"/>
    <property type="project" value="InterPro"/>
</dbReference>
<comment type="cofactor">
    <cofactor evidence="1">
        <name>pyridoxal 5'-phosphate</name>
        <dbReference type="ChEBI" id="CHEBI:597326"/>
    </cofactor>
</comment>
<comment type="pathway">
    <text evidence="3">Cofactor biosynthesis; adenosylcobalamin biosynthesis.</text>
</comment>
<evidence type="ECO:0000256" key="7">
    <source>
        <dbReference type="ARBA" id="ARBA00023239"/>
    </source>
</evidence>
<dbReference type="InterPro" id="IPR004838">
    <property type="entry name" value="NHTrfase_class1_PyrdxlP-BS"/>
</dbReference>
<keyword evidence="7" id="KW-0456">Lyase</keyword>
<evidence type="ECO:0000256" key="4">
    <source>
        <dbReference type="ARBA" id="ARBA00012285"/>
    </source>
</evidence>
<dbReference type="PANTHER" id="PTHR42885">
    <property type="entry name" value="HISTIDINOL-PHOSPHATE AMINOTRANSFERASE-RELATED"/>
    <property type="match status" value="1"/>
</dbReference>
<dbReference type="InterPro" id="IPR015424">
    <property type="entry name" value="PyrdxlP-dep_Trfase"/>
</dbReference>
<evidence type="ECO:0000256" key="6">
    <source>
        <dbReference type="ARBA" id="ARBA00022898"/>
    </source>
</evidence>
<gene>
    <name evidence="11" type="ORF">GCM10011571_06220</name>
</gene>
<evidence type="ECO:0000313" key="11">
    <source>
        <dbReference type="EMBL" id="GGE07740.1"/>
    </source>
</evidence>
<evidence type="ECO:0000259" key="10">
    <source>
        <dbReference type="Pfam" id="PF00155"/>
    </source>
</evidence>
<dbReference type="EC" id="4.1.1.81" evidence="4"/>
<dbReference type="NCBIfam" id="TIGR01140">
    <property type="entry name" value="L_thr_O3P_dcar"/>
    <property type="match status" value="1"/>
</dbReference>
<dbReference type="EMBL" id="BMHQ01000002">
    <property type="protein sequence ID" value="GGE07740.1"/>
    <property type="molecule type" value="Genomic_DNA"/>
</dbReference>
<dbReference type="UniPathway" id="UPA00148"/>
<reference evidence="11" key="2">
    <citation type="submission" date="2020-09" db="EMBL/GenBank/DDBJ databases">
        <authorList>
            <person name="Sun Q."/>
            <person name="Zhou Y."/>
        </authorList>
    </citation>
    <scope>NUCLEOTIDE SEQUENCE</scope>
    <source>
        <strain evidence="11">CGMCC 1.15179</strain>
    </source>
</reference>
<dbReference type="InterPro" id="IPR015422">
    <property type="entry name" value="PyrdxlP-dep_Trfase_small"/>
</dbReference>
<comment type="function">
    <text evidence="2">Decarboxylates L-threonine-O-3-phosphate to yield (R)-1-amino-2-propanol O-2-phosphate, the precursor for the linkage between the nucleotide loop and the corrin ring in cobalamin.</text>
</comment>
<organism evidence="11 12">
    <name type="scientific">Marinithermofilum abyssi</name>
    <dbReference type="NCBI Taxonomy" id="1571185"/>
    <lineage>
        <taxon>Bacteria</taxon>
        <taxon>Bacillati</taxon>
        <taxon>Bacillota</taxon>
        <taxon>Bacilli</taxon>
        <taxon>Bacillales</taxon>
        <taxon>Thermoactinomycetaceae</taxon>
        <taxon>Marinithermofilum</taxon>
    </lineage>
</organism>
<sequence length="378" mass="42536">MNRLEQFGHGGDRWTAGERFGIHPADFVDFSANINPLGPPESVVHLLQEALKDSGVPLLSQYPDPDCRGLRQALAEKLDVEPEYLAVGNGGAEWIDLAAAVFQPDRVGLMLPSFAEYAAAAEKRGLPIVTATVNPQRGWQPDRRQLLQLIHRSDLVYLGHPNNPTGTLLPLALLEEAAEEAAQAGTVLVVDEAFLDFVEHGEQHSLIRRISVFPTTVLLRSMTKFYALPGLRLGFAVSHPDNIRRLRQYQIPWSVNGLAQAAGVAALKDRDFEKRTRTWLTEERSFLLRELDQLDGVEVFPGEVNYFLLKLADQPRGRFTAQWLQERMGRQGIMIRDCSTYSGLDERYVRVAVRSREENRRLVEALRRVLGRVGVDQR</sequence>
<accession>A0A8J2VEB0</accession>
<dbReference type="Proteomes" id="UP000625210">
    <property type="component" value="Unassembled WGS sequence"/>
</dbReference>
<protein>
    <recommendedName>
        <fullName evidence="4">threonine-phosphate decarboxylase</fullName>
        <ecNumber evidence="4">4.1.1.81</ecNumber>
    </recommendedName>
    <alternativeName>
        <fullName evidence="8">L-threonine-O-3-phosphate decarboxylase</fullName>
    </alternativeName>
</protein>
<dbReference type="AlphaFoldDB" id="A0A8J2VEB0"/>
<dbReference type="PROSITE" id="PS00105">
    <property type="entry name" value="AA_TRANSFER_CLASS_1"/>
    <property type="match status" value="1"/>
</dbReference>
<dbReference type="Gene3D" id="3.40.640.10">
    <property type="entry name" value="Type I PLP-dependent aspartate aminotransferase-like (Major domain)"/>
    <property type="match status" value="1"/>
</dbReference>
<dbReference type="Gene3D" id="3.90.1150.10">
    <property type="entry name" value="Aspartate Aminotransferase, domain 1"/>
    <property type="match status" value="1"/>
</dbReference>
<evidence type="ECO:0000313" key="12">
    <source>
        <dbReference type="Proteomes" id="UP000625210"/>
    </source>
</evidence>
<dbReference type="RefSeq" id="WP_188646448.1">
    <property type="nucleotide sequence ID" value="NZ_BMHQ01000002.1"/>
</dbReference>
<dbReference type="GO" id="GO:0048472">
    <property type="term" value="F:threonine-phosphate decarboxylase activity"/>
    <property type="evidence" value="ECO:0007669"/>
    <property type="project" value="UniProtKB-EC"/>
</dbReference>